<dbReference type="Proteomes" id="UP001595596">
    <property type="component" value="Unassembled WGS sequence"/>
</dbReference>
<accession>A0ABV7RT02</accession>
<protein>
    <submittedName>
        <fullName evidence="1">Uncharacterized protein</fullName>
    </submittedName>
</protein>
<name>A0ABV7RT02_9RHOB</name>
<gene>
    <name evidence="1" type="ORF">ACFOMP_01000</name>
</gene>
<evidence type="ECO:0000313" key="2">
    <source>
        <dbReference type="Proteomes" id="UP001595596"/>
    </source>
</evidence>
<comment type="caution">
    <text evidence="1">The sequence shown here is derived from an EMBL/GenBank/DDBJ whole genome shotgun (WGS) entry which is preliminary data.</text>
</comment>
<organism evidence="1 2">
    <name type="scientific">Paracoccus simplex</name>
    <dbReference type="NCBI Taxonomy" id="2086346"/>
    <lineage>
        <taxon>Bacteria</taxon>
        <taxon>Pseudomonadati</taxon>
        <taxon>Pseudomonadota</taxon>
        <taxon>Alphaproteobacteria</taxon>
        <taxon>Rhodobacterales</taxon>
        <taxon>Paracoccaceae</taxon>
        <taxon>Paracoccus</taxon>
    </lineage>
</organism>
<evidence type="ECO:0000313" key="1">
    <source>
        <dbReference type="EMBL" id="MFC3568025.1"/>
    </source>
</evidence>
<keyword evidence="2" id="KW-1185">Reference proteome</keyword>
<reference evidence="2" key="1">
    <citation type="journal article" date="2019" name="Int. J. Syst. Evol. Microbiol.">
        <title>The Global Catalogue of Microorganisms (GCM) 10K type strain sequencing project: providing services to taxonomists for standard genome sequencing and annotation.</title>
        <authorList>
            <consortium name="The Broad Institute Genomics Platform"/>
            <consortium name="The Broad Institute Genome Sequencing Center for Infectious Disease"/>
            <person name="Wu L."/>
            <person name="Ma J."/>
        </authorList>
    </citation>
    <scope>NUCLEOTIDE SEQUENCE [LARGE SCALE GENOMIC DNA]</scope>
    <source>
        <strain evidence="2">VKM B-3226</strain>
    </source>
</reference>
<proteinExistence type="predicted"/>
<dbReference type="EMBL" id="JBHRXE010000003">
    <property type="protein sequence ID" value="MFC3568025.1"/>
    <property type="molecule type" value="Genomic_DNA"/>
</dbReference>
<sequence>MSAARRAKAVMRGPRTACTPGAEYVAERNRLVASHVDDRAAKERKLTKVIKEQDVLVNALLSGLPPERIRAKMEQLEVRQKQLETELAAAPASTTTTRLHPRIAETYHDRIQALIVGLIGPSQRATAKLA</sequence>